<gene>
    <name evidence="12" type="ORF">PHPALM_28108</name>
</gene>
<feature type="region of interest" description="Disordered" evidence="9">
    <location>
        <begin position="413"/>
        <end position="532"/>
    </location>
</feature>
<keyword evidence="4" id="KW-0547">Nucleotide-binding</keyword>
<evidence type="ECO:0000256" key="9">
    <source>
        <dbReference type="SAM" id="MobiDB-lite"/>
    </source>
</evidence>
<keyword evidence="3" id="KW-0808">Transferase</keyword>
<dbReference type="EMBL" id="NCKW01015512">
    <property type="protein sequence ID" value="POM62701.1"/>
    <property type="molecule type" value="Genomic_DNA"/>
</dbReference>
<feature type="domain" description="Protein kinase" evidence="10">
    <location>
        <begin position="33"/>
        <end position="290"/>
    </location>
</feature>
<comment type="catalytic activity">
    <reaction evidence="8">
        <text>L-seryl-[protein] + ATP = O-phospho-L-seryl-[protein] + ADP + H(+)</text>
        <dbReference type="Rhea" id="RHEA:17989"/>
        <dbReference type="Rhea" id="RHEA-COMP:9863"/>
        <dbReference type="Rhea" id="RHEA-COMP:11604"/>
        <dbReference type="ChEBI" id="CHEBI:15378"/>
        <dbReference type="ChEBI" id="CHEBI:29999"/>
        <dbReference type="ChEBI" id="CHEBI:30616"/>
        <dbReference type="ChEBI" id="CHEBI:83421"/>
        <dbReference type="ChEBI" id="CHEBI:456216"/>
        <dbReference type="EC" id="2.7.11.1"/>
    </reaction>
</comment>
<feature type="compositionally biased region" description="Polar residues" evidence="9">
    <location>
        <begin position="470"/>
        <end position="490"/>
    </location>
</feature>
<keyword evidence="13" id="KW-1185">Reference proteome</keyword>
<evidence type="ECO:0000256" key="8">
    <source>
        <dbReference type="ARBA" id="ARBA00048679"/>
    </source>
</evidence>
<evidence type="ECO:0000256" key="2">
    <source>
        <dbReference type="ARBA" id="ARBA00022527"/>
    </source>
</evidence>
<evidence type="ECO:0000256" key="7">
    <source>
        <dbReference type="ARBA" id="ARBA00047899"/>
    </source>
</evidence>
<dbReference type="GO" id="GO:0004674">
    <property type="term" value="F:protein serine/threonine kinase activity"/>
    <property type="evidence" value="ECO:0007669"/>
    <property type="project" value="UniProtKB-KW"/>
</dbReference>
<dbReference type="CDD" id="cd00159">
    <property type="entry name" value="RhoGAP"/>
    <property type="match status" value="1"/>
</dbReference>
<evidence type="ECO:0000313" key="12">
    <source>
        <dbReference type="EMBL" id="POM62701.1"/>
    </source>
</evidence>
<dbReference type="InterPro" id="IPR008936">
    <property type="entry name" value="Rho_GTPase_activation_prot"/>
</dbReference>
<dbReference type="InterPro" id="IPR050629">
    <property type="entry name" value="STE20/SPS1-PAK"/>
</dbReference>
<dbReference type="SUPFAM" id="SSF48350">
    <property type="entry name" value="GTPase activation domain, GAP"/>
    <property type="match status" value="1"/>
</dbReference>
<dbReference type="PROSITE" id="PS50011">
    <property type="entry name" value="PROTEIN_KINASE_DOM"/>
    <property type="match status" value="1"/>
</dbReference>
<dbReference type="FunFam" id="1.10.510.10:FF:001091">
    <property type="entry name" value="STE family protein kinase"/>
    <property type="match status" value="1"/>
</dbReference>
<sequence length="1170" mass="129387">MSKPRRASYAVTSAELPVLKTLGLAEVDPEEVFELQRKEGAGAFGRVFRACYKSDRTRLAALKVIPVALEAGERGEDIESVRREIQFLRECDHPNVVAFHGAYYKDGALWVAMEHCAGGSVGDVRRVRPLSEREISVIMRGALRGLAYLHSRRKIHRDVKGGNILLTDSGQVKIADFGVSAQLRDTLSRRGSFVGTPYWMSPELIQDSDYDFKADIWSLGITAIELADQKPPLFDEHPMRVLIQIPRNPPPQVAHPEKWSAAFLDFLRFCLRKDPAERPTAVECMKHEFIRREEHVERVFATGEKDEMTALSTSKIEQELEDEIAEEISDEIAERALSEASASSQSDSEDEGEASTGLLGETFEFRAQSPVQGAASPSNSGSKPSQLNPSANDDLLNLSTDDSFADLPALSQVSNKTSQGQTRTISQNAQNTSSLRQPPTEFKLLPSSAKSPVIRGIASRESSARFAKVNETSRTSSGSALNSLSFASNTHSKKPPRPSSPATALHPKASLSPPVTPSVKSSWLSVSPSQDDPLASIDTVTSARVNRLLSSFSSTSSPSLAAAMRAYNDQYAADTPNRSSTRQNFNWRSVEAALPSANSTMNASYRGDTTSNHASGKIFVGDPFRASHDVCVKYNSIHAQYEGAPKSPEWVALHQQFGIALSYMRCRASTPQSSSPEDQVPALLRMLRRELIRHGGLRCKYIYRVSPIQEEVQRSKAAINRGSFEPAQVSDPHVYASLVKLWLRELPELLLDALDVQDLSAVTKLVGTATSNEEDYDGLHLVTPGNIDLVDAQITQTLGKLGQRENAVFQWLLEHMIEVNAHRSSNQMTAQALATVVAPNLFSCSGMARMSQQNAGDLMRQLVLFIRVMLSWRRASMGSSPTTMTFLLEQEEKNVAAAFSSSVEVPNKEKVSMLQQRVRQSLTKIVKGSEVGPESDSDTVENVSLEAILRSRVDRLWSELENSEVTTVETNRQEHVLRRVFSEFQQSMLQLITRYSKRSEECLWANDLINKLIENQQPEMKIPVSLEGMKCWIGAALTFEAFCRLLDREQTIQDKVERLQARLGGKVVRAGTSDFMFTQKVFSHLTRVHQLQINGDKNFAAQSNVNDKCASKTENLLLNGAVHLANRGVRTGNDRGVSSKLHRNVAKLGERQPAVGNLLALFGDCSQNNF</sequence>
<name>A0A2P4XAX3_9STRA</name>
<evidence type="ECO:0000256" key="3">
    <source>
        <dbReference type="ARBA" id="ARBA00022679"/>
    </source>
</evidence>
<evidence type="ECO:0000256" key="4">
    <source>
        <dbReference type="ARBA" id="ARBA00022741"/>
    </source>
</evidence>
<dbReference type="PANTHER" id="PTHR48012:SF10">
    <property type="entry name" value="FI20177P1"/>
    <property type="match status" value="1"/>
</dbReference>
<protein>
    <submittedName>
        <fullName evidence="12">STE/STE20/MST protein Kinase</fullName>
    </submittedName>
</protein>
<feature type="region of interest" description="Disordered" evidence="9">
    <location>
        <begin position="368"/>
        <end position="400"/>
    </location>
</feature>
<accession>A0A2P4XAX3</accession>
<comment type="catalytic activity">
    <reaction evidence="7">
        <text>L-threonyl-[protein] + ATP = O-phospho-L-threonyl-[protein] + ADP + H(+)</text>
        <dbReference type="Rhea" id="RHEA:46608"/>
        <dbReference type="Rhea" id="RHEA-COMP:11060"/>
        <dbReference type="Rhea" id="RHEA-COMP:11605"/>
        <dbReference type="ChEBI" id="CHEBI:15378"/>
        <dbReference type="ChEBI" id="CHEBI:30013"/>
        <dbReference type="ChEBI" id="CHEBI:30616"/>
        <dbReference type="ChEBI" id="CHEBI:61977"/>
        <dbReference type="ChEBI" id="CHEBI:456216"/>
        <dbReference type="EC" id="2.7.11.1"/>
    </reaction>
</comment>
<proteinExistence type="inferred from homology"/>
<dbReference type="InterPro" id="IPR000198">
    <property type="entry name" value="RhoGAP_dom"/>
</dbReference>
<dbReference type="Pfam" id="PF00069">
    <property type="entry name" value="Pkinase"/>
    <property type="match status" value="1"/>
</dbReference>
<dbReference type="Gene3D" id="1.10.510.10">
    <property type="entry name" value="Transferase(Phosphotransferase) domain 1"/>
    <property type="match status" value="1"/>
</dbReference>
<feature type="compositionally biased region" description="Low complexity" evidence="9">
    <location>
        <begin position="517"/>
        <end position="529"/>
    </location>
</feature>
<dbReference type="GO" id="GO:0007165">
    <property type="term" value="P:signal transduction"/>
    <property type="evidence" value="ECO:0007669"/>
    <property type="project" value="InterPro"/>
</dbReference>
<dbReference type="SMART" id="SM00220">
    <property type="entry name" value="S_TKc"/>
    <property type="match status" value="1"/>
</dbReference>
<dbReference type="AlphaFoldDB" id="A0A2P4XAX3"/>
<evidence type="ECO:0000259" key="11">
    <source>
        <dbReference type="PROSITE" id="PS50238"/>
    </source>
</evidence>
<dbReference type="SMART" id="SM00324">
    <property type="entry name" value="RhoGAP"/>
    <property type="match status" value="1"/>
</dbReference>
<dbReference type="Pfam" id="PF00620">
    <property type="entry name" value="RhoGAP"/>
    <property type="match status" value="1"/>
</dbReference>
<keyword evidence="2" id="KW-0723">Serine/threonine-protein kinase</keyword>
<dbReference type="InterPro" id="IPR000719">
    <property type="entry name" value="Prot_kinase_dom"/>
</dbReference>
<feature type="compositionally biased region" description="Polar residues" evidence="9">
    <location>
        <begin position="369"/>
        <end position="391"/>
    </location>
</feature>
<dbReference type="Proteomes" id="UP000237271">
    <property type="component" value="Unassembled WGS sequence"/>
</dbReference>
<comment type="similarity">
    <text evidence="1">Belongs to the protein kinase superfamily. STE Ser/Thr protein kinase family. STE20 subfamily.</text>
</comment>
<dbReference type="Gene3D" id="1.10.555.10">
    <property type="entry name" value="Rho GTPase activation protein"/>
    <property type="match status" value="1"/>
</dbReference>
<dbReference type="GO" id="GO:0005524">
    <property type="term" value="F:ATP binding"/>
    <property type="evidence" value="ECO:0007669"/>
    <property type="project" value="UniProtKB-KW"/>
</dbReference>
<dbReference type="PANTHER" id="PTHR48012">
    <property type="entry name" value="STERILE20-LIKE KINASE, ISOFORM B-RELATED"/>
    <property type="match status" value="1"/>
</dbReference>
<reference evidence="12 13" key="1">
    <citation type="journal article" date="2017" name="Genome Biol. Evol.">
        <title>Phytophthora megakarya and P. palmivora, closely related causal agents of cacao black pod rot, underwent increases in genome sizes and gene numbers by different mechanisms.</title>
        <authorList>
            <person name="Ali S.S."/>
            <person name="Shao J."/>
            <person name="Lary D.J."/>
            <person name="Kronmiller B."/>
            <person name="Shen D."/>
            <person name="Strem M.D."/>
            <person name="Amoako-Attah I."/>
            <person name="Akrofi A.Y."/>
            <person name="Begoude B.A."/>
            <person name="Ten Hoopen G.M."/>
            <person name="Coulibaly K."/>
            <person name="Kebe B.I."/>
            <person name="Melnick R.L."/>
            <person name="Guiltinan M.J."/>
            <person name="Tyler B.M."/>
            <person name="Meinhardt L.W."/>
            <person name="Bailey B.A."/>
        </authorList>
    </citation>
    <scope>NUCLEOTIDE SEQUENCE [LARGE SCALE GENOMIC DNA]</scope>
    <source>
        <strain evidence="13">sbr112.9</strain>
    </source>
</reference>
<evidence type="ECO:0000256" key="1">
    <source>
        <dbReference type="ARBA" id="ARBA00008874"/>
    </source>
</evidence>
<dbReference type="OrthoDB" id="8693905at2759"/>
<dbReference type="GO" id="GO:0005737">
    <property type="term" value="C:cytoplasm"/>
    <property type="evidence" value="ECO:0007669"/>
    <property type="project" value="TreeGrafter"/>
</dbReference>
<feature type="compositionally biased region" description="Polar residues" evidence="9">
    <location>
        <begin position="413"/>
        <end position="437"/>
    </location>
</feature>
<dbReference type="PROSITE" id="PS50238">
    <property type="entry name" value="RHOGAP"/>
    <property type="match status" value="1"/>
</dbReference>
<dbReference type="SUPFAM" id="SSF56112">
    <property type="entry name" value="Protein kinase-like (PK-like)"/>
    <property type="match status" value="1"/>
</dbReference>
<dbReference type="InterPro" id="IPR011009">
    <property type="entry name" value="Kinase-like_dom_sf"/>
</dbReference>
<evidence type="ECO:0000259" key="10">
    <source>
        <dbReference type="PROSITE" id="PS50011"/>
    </source>
</evidence>
<comment type="caution">
    <text evidence="12">The sequence shown here is derived from an EMBL/GenBank/DDBJ whole genome shotgun (WGS) entry which is preliminary data.</text>
</comment>
<keyword evidence="6" id="KW-0067">ATP-binding</keyword>
<feature type="domain" description="Rho-GAP" evidence="11">
    <location>
        <begin position="659"/>
        <end position="870"/>
    </location>
</feature>
<evidence type="ECO:0000256" key="5">
    <source>
        <dbReference type="ARBA" id="ARBA00022777"/>
    </source>
</evidence>
<evidence type="ECO:0000256" key="6">
    <source>
        <dbReference type="ARBA" id="ARBA00022840"/>
    </source>
</evidence>
<organism evidence="12 13">
    <name type="scientific">Phytophthora palmivora</name>
    <dbReference type="NCBI Taxonomy" id="4796"/>
    <lineage>
        <taxon>Eukaryota</taxon>
        <taxon>Sar</taxon>
        <taxon>Stramenopiles</taxon>
        <taxon>Oomycota</taxon>
        <taxon>Peronosporomycetes</taxon>
        <taxon>Peronosporales</taxon>
        <taxon>Peronosporaceae</taxon>
        <taxon>Phytophthora</taxon>
    </lineage>
</organism>
<feature type="region of interest" description="Disordered" evidence="9">
    <location>
        <begin position="335"/>
        <end position="355"/>
    </location>
</feature>
<keyword evidence="5 12" id="KW-0418">Kinase</keyword>
<evidence type="ECO:0000313" key="13">
    <source>
        <dbReference type="Proteomes" id="UP000237271"/>
    </source>
</evidence>